<dbReference type="OrthoDB" id="9811735at2"/>
<evidence type="ECO:0000256" key="9">
    <source>
        <dbReference type="RuleBase" id="RU364072"/>
    </source>
</evidence>
<dbReference type="InterPro" id="IPR050709">
    <property type="entry name" value="Biotin_Carboxyl_Carrier/Decarb"/>
</dbReference>
<evidence type="ECO:0000256" key="3">
    <source>
        <dbReference type="ARBA" id="ARBA00022516"/>
    </source>
</evidence>
<evidence type="ECO:0000313" key="13">
    <source>
        <dbReference type="Proteomes" id="UP000245711"/>
    </source>
</evidence>
<dbReference type="InterPro" id="IPR001882">
    <property type="entry name" value="Biotin_BS"/>
</dbReference>
<feature type="domain" description="Lipoyl-binding" evidence="11">
    <location>
        <begin position="111"/>
        <end position="187"/>
    </location>
</feature>
<dbReference type="InterPro" id="IPR011053">
    <property type="entry name" value="Single_hybrid_motif"/>
</dbReference>
<keyword evidence="13" id="KW-1185">Reference proteome</keyword>
<gene>
    <name evidence="12" type="ORF">CBI38_33370</name>
</gene>
<dbReference type="PROSITE" id="PS00188">
    <property type="entry name" value="BIOTIN"/>
    <property type="match status" value="1"/>
</dbReference>
<dbReference type="InterPro" id="IPR000089">
    <property type="entry name" value="Biotin_lipoyl"/>
</dbReference>
<dbReference type="Gene3D" id="2.40.50.100">
    <property type="match status" value="1"/>
</dbReference>
<name>A0A2S2C698_9NOCA</name>
<feature type="compositionally biased region" description="Pro residues" evidence="10">
    <location>
        <begin position="67"/>
        <end position="79"/>
    </location>
</feature>
<evidence type="ECO:0000313" key="12">
    <source>
        <dbReference type="EMBL" id="AWK76334.1"/>
    </source>
</evidence>
<evidence type="ECO:0000256" key="2">
    <source>
        <dbReference type="ARBA" id="ARBA00017562"/>
    </source>
</evidence>
<keyword evidence="6 9" id="KW-0275">Fatty acid biosynthesis</keyword>
<feature type="compositionally biased region" description="Low complexity" evidence="10">
    <location>
        <begin position="48"/>
        <end position="66"/>
    </location>
</feature>
<evidence type="ECO:0000256" key="10">
    <source>
        <dbReference type="SAM" id="MobiDB-lite"/>
    </source>
</evidence>
<dbReference type="GO" id="GO:0009317">
    <property type="term" value="C:acetyl-CoA carboxylase complex"/>
    <property type="evidence" value="ECO:0007669"/>
    <property type="project" value="InterPro"/>
</dbReference>
<protein>
    <recommendedName>
        <fullName evidence="2 9">Biotin carboxyl carrier protein of acetyl-CoA carboxylase</fullName>
    </recommendedName>
</protein>
<dbReference type="SUPFAM" id="SSF51230">
    <property type="entry name" value="Single hybrid motif"/>
    <property type="match status" value="1"/>
</dbReference>
<dbReference type="GO" id="GO:0004075">
    <property type="term" value="F:biotin carboxylase activity"/>
    <property type="evidence" value="ECO:0007669"/>
    <property type="project" value="UniProtKB-EC"/>
</dbReference>
<evidence type="ECO:0000256" key="6">
    <source>
        <dbReference type="ARBA" id="ARBA00023160"/>
    </source>
</evidence>
<dbReference type="Proteomes" id="UP000245711">
    <property type="component" value="Plasmid pRB98"/>
</dbReference>
<comment type="pathway">
    <text evidence="1 9">Lipid metabolism; fatty acid biosynthesis.</text>
</comment>
<evidence type="ECO:0000256" key="4">
    <source>
        <dbReference type="ARBA" id="ARBA00022832"/>
    </source>
</evidence>
<keyword evidence="12" id="KW-0614">Plasmid</keyword>
<keyword evidence="3 9" id="KW-0444">Lipid biosynthesis</keyword>
<keyword evidence="7 9" id="KW-0092">Biotin</keyword>
<dbReference type="PANTHER" id="PTHR45266">
    <property type="entry name" value="OXALOACETATE DECARBOXYLASE ALPHA CHAIN"/>
    <property type="match status" value="1"/>
</dbReference>
<evidence type="ECO:0000259" key="11">
    <source>
        <dbReference type="PROSITE" id="PS50968"/>
    </source>
</evidence>
<keyword evidence="5 9" id="KW-0443">Lipid metabolism</keyword>
<proteinExistence type="predicted"/>
<feature type="region of interest" description="Disordered" evidence="10">
    <location>
        <begin position="36"/>
        <end position="87"/>
    </location>
</feature>
<dbReference type="PRINTS" id="PR01071">
    <property type="entry name" value="ACOABIOTINCC"/>
</dbReference>
<sequence>MSTPERITHREVREILRTFHDSGWAAMTLEMDGMRITVGKDGPPAAPTPTAAPTASAPTASAATVPSTPPAAPAAPTTPVPAEVQATAGNGGAAPVAAAPVPAAAADTTGCIEVKSPTVGAFWTAPSPGEAPFVKVGQTIEAGQQLAIVEVMKLMNPVVAPQGGEIVQICANNAELVEFDQPLFLIRPTDG</sequence>
<dbReference type="UniPathway" id="UPA00094"/>
<comment type="function">
    <text evidence="9">This protein is a component of the acetyl coenzyme A carboxylase complex; first, biotin carboxylase catalyzes the carboxylation of the carrier protein and then the transcarboxylase transfers the carboxyl group to form malonyl-CoA.</text>
</comment>
<dbReference type="Pfam" id="PF00364">
    <property type="entry name" value="Biotin_lipoyl"/>
    <property type="match status" value="1"/>
</dbReference>
<dbReference type="GO" id="GO:0003989">
    <property type="term" value="F:acetyl-CoA carboxylase activity"/>
    <property type="evidence" value="ECO:0007669"/>
    <property type="project" value="InterPro"/>
</dbReference>
<organism evidence="12 13">
    <name type="scientific">Rhodococcus oxybenzonivorans</name>
    <dbReference type="NCBI Taxonomy" id="1990687"/>
    <lineage>
        <taxon>Bacteria</taxon>
        <taxon>Bacillati</taxon>
        <taxon>Actinomycetota</taxon>
        <taxon>Actinomycetes</taxon>
        <taxon>Mycobacteriales</taxon>
        <taxon>Nocardiaceae</taxon>
        <taxon>Rhodococcus</taxon>
    </lineage>
</organism>
<dbReference type="KEGG" id="roz:CBI38_33370"/>
<reference evidence="12 13" key="1">
    <citation type="submission" date="2017-05" db="EMBL/GenBank/DDBJ databases">
        <title>Isolation of Rhodococcus sp. S2-17 biodegrading of BP-3.</title>
        <authorList>
            <person name="Lee Y."/>
            <person name="Kim K.H."/>
            <person name="Chun B.H."/>
            <person name="Jung H.S."/>
            <person name="Jeon C.O."/>
        </authorList>
    </citation>
    <scope>NUCLEOTIDE SEQUENCE [LARGE SCALE GENOMIC DNA]</scope>
    <source>
        <strain evidence="12 13">S2-17</strain>
        <plasmid evidence="13">prb98</plasmid>
    </source>
</reference>
<evidence type="ECO:0000256" key="1">
    <source>
        <dbReference type="ARBA" id="ARBA00005194"/>
    </source>
</evidence>
<dbReference type="PANTHER" id="PTHR45266:SF3">
    <property type="entry name" value="OXALOACETATE DECARBOXYLASE ALPHA CHAIN"/>
    <property type="match status" value="1"/>
</dbReference>
<evidence type="ECO:0000256" key="7">
    <source>
        <dbReference type="ARBA" id="ARBA00023267"/>
    </source>
</evidence>
<dbReference type="AlphaFoldDB" id="A0A2S2C698"/>
<dbReference type="EMBL" id="CP021355">
    <property type="protein sequence ID" value="AWK76334.1"/>
    <property type="molecule type" value="Genomic_DNA"/>
</dbReference>
<keyword evidence="4 9" id="KW-0276">Fatty acid metabolism</keyword>
<evidence type="ECO:0000256" key="8">
    <source>
        <dbReference type="ARBA" id="ARBA00048501"/>
    </source>
</evidence>
<geneLocation type="plasmid" evidence="13">
    <name>prb98</name>
</geneLocation>
<dbReference type="PROSITE" id="PS50968">
    <property type="entry name" value="BIOTINYL_LIPOYL"/>
    <property type="match status" value="1"/>
</dbReference>
<comment type="catalytic activity">
    <reaction evidence="8">
        <text>N(6)-biotinyl-L-lysyl-[protein] + hydrogencarbonate + ATP = N(6)-carboxybiotinyl-L-lysyl-[protein] + ADP + phosphate + H(+)</text>
        <dbReference type="Rhea" id="RHEA:13501"/>
        <dbReference type="Rhea" id="RHEA-COMP:10505"/>
        <dbReference type="Rhea" id="RHEA-COMP:10506"/>
        <dbReference type="ChEBI" id="CHEBI:15378"/>
        <dbReference type="ChEBI" id="CHEBI:17544"/>
        <dbReference type="ChEBI" id="CHEBI:30616"/>
        <dbReference type="ChEBI" id="CHEBI:43474"/>
        <dbReference type="ChEBI" id="CHEBI:83144"/>
        <dbReference type="ChEBI" id="CHEBI:83145"/>
        <dbReference type="ChEBI" id="CHEBI:456216"/>
        <dbReference type="EC" id="6.3.4.14"/>
    </reaction>
    <physiologicalReaction direction="left-to-right" evidence="8">
        <dbReference type="Rhea" id="RHEA:13502"/>
    </physiologicalReaction>
</comment>
<dbReference type="CDD" id="cd06850">
    <property type="entry name" value="biotinyl_domain"/>
    <property type="match status" value="1"/>
</dbReference>
<accession>A0A2S2C698</accession>
<evidence type="ECO:0000256" key="5">
    <source>
        <dbReference type="ARBA" id="ARBA00023098"/>
    </source>
</evidence>
<dbReference type="InterPro" id="IPR001249">
    <property type="entry name" value="AcCoA_biotinCC"/>
</dbReference>
<dbReference type="RefSeq" id="WP_109335792.1">
    <property type="nucleotide sequence ID" value="NZ_CP021355.1"/>
</dbReference>
<dbReference type="GO" id="GO:0006633">
    <property type="term" value="P:fatty acid biosynthetic process"/>
    <property type="evidence" value="ECO:0007669"/>
    <property type="project" value="UniProtKB-UniPathway"/>
</dbReference>